<dbReference type="RefSeq" id="WP_022985830.1">
    <property type="nucleotide sequence ID" value="NZ_CAXGPP010000084.1"/>
</dbReference>
<dbReference type="InterPro" id="IPR022742">
    <property type="entry name" value="Hydrolase_4"/>
</dbReference>
<protein>
    <submittedName>
        <fullName evidence="3">Lysophospholipase</fullName>
    </submittedName>
</protein>
<dbReference type="PANTHER" id="PTHR11614">
    <property type="entry name" value="PHOSPHOLIPASE-RELATED"/>
    <property type="match status" value="1"/>
</dbReference>
<evidence type="ECO:0000313" key="3">
    <source>
        <dbReference type="EMBL" id="RJG18416.1"/>
    </source>
</evidence>
<comment type="caution">
    <text evidence="3">The sequence shown here is derived from an EMBL/GenBank/DDBJ whole genome shotgun (WGS) entry which is preliminary data.</text>
</comment>
<sequence>MIRLSLTLMSLLLFLPGCQRLPPASPAPEFYLAYPGVQETRLLQTADGLQLYGQWWAPEQQAPRAVILLLHGTAAHTGVYAPWANHLVEHGYAMFAYDMRGWGQSQGFGRAGFSRDAEVYVEDLALAFEEVARRYPGVPVYLQGESLGAAIALQWDIRGDQRGHGLILNAPPVVVNLKVGPWRQPDWLSNAMTWNAGLVGRMAPNAAVFSMAGRRGQWMWNKAIFDPWARSWVASEVNMTHSAIAASYVTHLQKMTAEIRANLDRIDKPMIVLQGAEDYLVSPKAARRLVEESASSDSRWHLYEDGSHCVLHDGQKKQVWNDIIVWLDERLDQQAKESSPFVITRFAHHQP</sequence>
<keyword evidence="4" id="KW-1185">Reference proteome</keyword>
<evidence type="ECO:0000256" key="1">
    <source>
        <dbReference type="SAM" id="SignalP"/>
    </source>
</evidence>
<reference evidence="3 4" key="1">
    <citation type="submission" date="2018-09" db="EMBL/GenBank/DDBJ databases">
        <title>Alcanivorax profundi sp. nov., isolated from 1000 m-depth seawater of the Mariana Trench.</title>
        <authorList>
            <person name="Liu J."/>
        </authorList>
    </citation>
    <scope>NUCLEOTIDE SEQUENCE [LARGE SCALE GENOMIC DNA]</scope>
    <source>
        <strain evidence="3 4">MTEO17</strain>
    </source>
</reference>
<accession>A0A418XZH8</accession>
<dbReference type="AlphaFoldDB" id="A0A418XZH8"/>
<dbReference type="InterPro" id="IPR051044">
    <property type="entry name" value="MAG_DAG_Lipase"/>
</dbReference>
<dbReference type="InterPro" id="IPR000073">
    <property type="entry name" value="AB_hydrolase_1"/>
</dbReference>
<dbReference type="OrthoDB" id="9806902at2"/>
<organism evidence="3 4">
    <name type="scientific">Alcanivorax profundi</name>
    <dbReference type="NCBI Taxonomy" id="2338368"/>
    <lineage>
        <taxon>Bacteria</taxon>
        <taxon>Pseudomonadati</taxon>
        <taxon>Pseudomonadota</taxon>
        <taxon>Gammaproteobacteria</taxon>
        <taxon>Oceanospirillales</taxon>
        <taxon>Alcanivoracaceae</taxon>
        <taxon>Alcanivorax</taxon>
    </lineage>
</organism>
<keyword evidence="1" id="KW-0732">Signal</keyword>
<dbReference type="EMBL" id="QYYA01000002">
    <property type="protein sequence ID" value="RJG18416.1"/>
    <property type="molecule type" value="Genomic_DNA"/>
</dbReference>
<name>A0A418XZH8_9GAMM</name>
<proteinExistence type="predicted"/>
<dbReference type="Gene3D" id="3.40.50.1820">
    <property type="entry name" value="alpha/beta hydrolase"/>
    <property type="match status" value="1"/>
</dbReference>
<feature type="signal peptide" evidence="1">
    <location>
        <begin position="1"/>
        <end position="19"/>
    </location>
</feature>
<dbReference type="PRINTS" id="PR00111">
    <property type="entry name" value="ABHYDROLASE"/>
</dbReference>
<dbReference type="InterPro" id="IPR029058">
    <property type="entry name" value="AB_hydrolase_fold"/>
</dbReference>
<dbReference type="Proteomes" id="UP000283734">
    <property type="component" value="Unassembled WGS sequence"/>
</dbReference>
<evidence type="ECO:0000259" key="2">
    <source>
        <dbReference type="Pfam" id="PF12146"/>
    </source>
</evidence>
<dbReference type="Pfam" id="PF12146">
    <property type="entry name" value="Hydrolase_4"/>
    <property type="match status" value="1"/>
</dbReference>
<evidence type="ECO:0000313" key="4">
    <source>
        <dbReference type="Proteomes" id="UP000283734"/>
    </source>
</evidence>
<dbReference type="SUPFAM" id="SSF53474">
    <property type="entry name" value="alpha/beta-Hydrolases"/>
    <property type="match status" value="1"/>
</dbReference>
<gene>
    <name evidence="3" type="ORF">D4A39_08055</name>
</gene>
<feature type="chain" id="PRO_5019212501" evidence="1">
    <location>
        <begin position="20"/>
        <end position="351"/>
    </location>
</feature>
<feature type="domain" description="Serine aminopeptidase S33" evidence="2">
    <location>
        <begin position="62"/>
        <end position="313"/>
    </location>
</feature>